<keyword evidence="3" id="KW-1185">Reference proteome</keyword>
<evidence type="ECO:0000259" key="1">
    <source>
        <dbReference type="Pfam" id="PF14280"/>
    </source>
</evidence>
<name>A0A4R4P9F0_9ACTN</name>
<dbReference type="OrthoDB" id="4863187at2"/>
<dbReference type="Proteomes" id="UP000295431">
    <property type="component" value="Unassembled WGS sequence"/>
</dbReference>
<reference evidence="2 3" key="1">
    <citation type="submission" date="2019-03" db="EMBL/GenBank/DDBJ databases">
        <title>Draft genome sequences of novel Actinobacteria.</title>
        <authorList>
            <person name="Sahin N."/>
            <person name="Ay H."/>
            <person name="Saygin H."/>
        </authorList>
    </citation>
    <scope>NUCLEOTIDE SEQUENCE [LARGE SCALE GENOMIC DNA]</scope>
    <source>
        <strain evidence="2 3">DSM 45347</strain>
    </source>
</reference>
<evidence type="ECO:0000313" key="3">
    <source>
        <dbReference type="Proteomes" id="UP000295431"/>
    </source>
</evidence>
<protein>
    <submittedName>
        <fullName evidence="2">DUF4365 domain-containing protein</fullName>
    </submittedName>
</protein>
<organism evidence="2 3">
    <name type="scientific">Actinomadura bangladeshensis</name>
    <dbReference type="NCBI Taxonomy" id="453573"/>
    <lineage>
        <taxon>Bacteria</taxon>
        <taxon>Bacillati</taxon>
        <taxon>Actinomycetota</taxon>
        <taxon>Actinomycetes</taxon>
        <taxon>Streptosporangiales</taxon>
        <taxon>Thermomonosporaceae</taxon>
        <taxon>Actinomadura</taxon>
    </lineage>
</organism>
<accession>A0A4R4P9F0</accession>
<proteinExistence type="predicted"/>
<evidence type="ECO:0000313" key="2">
    <source>
        <dbReference type="EMBL" id="TDC17573.1"/>
    </source>
</evidence>
<gene>
    <name evidence="2" type="ORF">E1284_08760</name>
</gene>
<sequence length="186" mass="20640">MRHNHFVRDEDQNTLQGDFGEAWLEAVAAGCDLLHGRPTTVDLQKADVQLVYPGTELGTYYPTVNVQVKTTIELRQLASGDYSYDLDLETYEALRRTDHAIGRVLAVIGVPREGEKVRLHSEGTLLCGRGAWVSLEGMEPSSNRTSQAIRVPAANTLDQSGLCRMLKTHGVRRSTPVPSINIWEQP</sequence>
<feature type="domain" description="DUF4365" evidence="1">
    <location>
        <begin position="42"/>
        <end position="166"/>
    </location>
</feature>
<dbReference type="AlphaFoldDB" id="A0A4R4P9F0"/>
<dbReference type="InterPro" id="IPR025375">
    <property type="entry name" value="DUF4365"/>
</dbReference>
<dbReference type="Pfam" id="PF14280">
    <property type="entry name" value="DUF4365"/>
    <property type="match status" value="1"/>
</dbReference>
<comment type="caution">
    <text evidence="2">The sequence shown here is derived from an EMBL/GenBank/DDBJ whole genome shotgun (WGS) entry which is preliminary data.</text>
</comment>
<dbReference type="EMBL" id="SMJW01000031">
    <property type="protein sequence ID" value="TDC17573.1"/>
    <property type="molecule type" value="Genomic_DNA"/>
</dbReference>